<protein>
    <submittedName>
        <fullName evidence="2">Uncharacterized protein</fullName>
    </submittedName>
</protein>
<evidence type="ECO:0000313" key="3">
    <source>
        <dbReference type="Proteomes" id="UP001271007"/>
    </source>
</evidence>
<dbReference type="EMBL" id="JAWDJX010000009">
    <property type="protein sequence ID" value="KAK3055357.1"/>
    <property type="molecule type" value="Genomic_DNA"/>
</dbReference>
<keyword evidence="3" id="KW-1185">Reference proteome</keyword>
<feature type="region of interest" description="Disordered" evidence="1">
    <location>
        <begin position="1"/>
        <end position="24"/>
    </location>
</feature>
<gene>
    <name evidence="2" type="ORF">LTR09_003911</name>
</gene>
<name>A0AAJ0DJM3_9PEZI</name>
<feature type="region of interest" description="Disordered" evidence="1">
    <location>
        <begin position="269"/>
        <end position="290"/>
    </location>
</feature>
<reference evidence="2" key="1">
    <citation type="submission" date="2023-04" db="EMBL/GenBank/DDBJ databases">
        <title>Black Yeasts Isolated from many extreme environments.</title>
        <authorList>
            <person name="Coleine C."/>
            <person name="Stajich J.E."/>
            <person name="Selbmann L."/>
        </authorList>
    </citation>
    <scope>NUCLEOTIDE SEQUENCE</scope>
    <source>
        <strain evidence="2">CCFEE 5312</strain>
    </source>
</reference>
<evidence type="ECO:0000256" key="1">
    <source>
        <dbReference type="SAM" id="MobiDB-lite"/>
    </source>
</evidence>
<comment type="caution">
    <text evidence="2">The sequence shown here is derived from an EMBL/GenBank/DDBJ whole genome shotgun (WGS) entry which is preliminary data.</text>
</comment>
<dbReference type="Proteomes" id="UP001271007">
    <property type="component" value="Unassembled WGS sequence"/>
</dbReference>
<organism evidence="2 3">
    <name type="scientific">Extremus antarcticus</name>
    <dbReference type="NCBI Taxonomy" id="702011"/>
    <lineage>
        <taxon>Eukaryota</taxon>
        <taxon>Fungi</taxon>
        <taxon>Dikarya</taxon>
        <taxon>Ascomycota</taxon>
        <taxon>Pezizomycotina</taxon>
        <taxon>Dothideomycetes</taxon>
        <taxon>Dothideomycetidae</taxon>
        <taxon>Mycosphaerellales</taxon>
        <taxon>Extremaceae</taxon>
        <taxon>Extremus</taxon>
    </lineage>
</organism>
<proteinExistence type="predicted"/>
<accession>A0AAJ0DJM3</accession>
<sequence>MVAHGASTHHSGLHRQPKTELFFPRGRKHGYTSDGFDNYWAPIDITKKTTPELRHQLRNAGCHGGKQNTRREDIAELYRTQIHHQLGYSKLEYVELTRFIEDRGLVVVEETSTTRAASRSAKDHDFSKSSKQALVATLAQADSNPLFPRFFNLPAELQMLVSDTYLKDIASGRKHGLRYPTQPSFSKSVSEDCLDLWATYVTDQVLLDPSNAELVANEDVEGLNFKADKYHAHLWHWPPDDEDEGGEGDDGMIEDEGIDGEGDWEEFEMTGGAASGGNNSSSKRKAPLRPVFDPAKRLKQTIAVKQRIRKTSLRKKYPARRFGSTFDRGFRSI</sequence>
<evidence type="ECO:0000313" key="2">
    <source>
        <dbReference type="EMBL" id="KAK3055357.1"/>
    </source>
</evidence>
<dbReference type="AlphaFoldDB" id="A0AAJ0DJM3"/>